<evidence type="ECO:0000313" key="2">
    <source>
        <dbReference type="Proteomes" id="UP000534186"/>
    </source>
</evidence>
<sequence>MTSKRTGNRKSVTFLFAAMTATTNTKAKYRDLSTASCDETAATPVEMTIFGGVKNEQKAKAKYKKADPCGMTTKEQAMTR</sequence>
<reference evidence="1 2" key="1">
    <citation type="submission" date="2020-07" db="EMBL/GenBank/DDBJ databases">
        <title>Genomic Encyclopedia of Type Strains, Phase IV (KMG-V): Genome sequencing to study the core and pangenomes of soil and plant-associated prokaryotes.</title>
        <authorList>
            <person name="Whitman W."/>
        </authorList>
    </citation>
    <scope>NUCLEOTIDE SEQUENCE [LARGE SCALE GENOMIC DNA]</scope>
    <source>
        <strain evidence="1 2">M8UP30</strain>
    </source>
</reference>
<accession>A0A7Y9NQN6</accession>
<evidence type="ECO:0000313" key="1">
    <source>
        <dbReference type="EMBL" id="NYF53135.1"/>
    </source>
</evidence>
<dbReference type="EMBL" id="JACCCV010000002">
    <property type="protein sequence ID" value="NYF53135.1"/>
    <property type="molecule type" value="Genomic_DNA"/>
</dbReference>
<dbReference type="Proteomes" id="UP000534186">
    <property type="component" value="Unassembled WGS sequence"/>
</dbReference>
<proteinExistence type="predicted"/>
<gene>
    <name evidence="1" type="ORF">HDF12_003534</name>
</gene>
<organism evidence="1 2">
    <name type="scientific">Tunturiibacter lichenicola</name>
    <dbReference type="NCBI Taxonomy" id="2051959"/>
    <lineage>
        <taxon>Bacteria</taxon>
        <taxon>Pseudomonadati</taxon>
        <taxon>Acidobacteriota</taxon>
        <taxon>Terriglobia</taxon>
        <taxon>Terriglobales</taxon>
        <taxon>Acidobacteriaceae</taxon>
        <taxon>Tunturiibacter</taxon>
    </lineage>
</organism>
<name>A0A7Y9NQN6_9BACT</name>
<dbReference type="AlphaFoldDB" id="A0A7Y9NQN6"/>
<protein>
    <submittedName>
        <fullName evidence="1">Uncharacterized protein</fullName>
    </submittedName>
</protein>
<comment type="caution">
    <text evidence="1">The sequence shown here is derived from an EMBL/GenBank/DDBJ whole genome shotgun (WGS) entry which is preliminary data.</text>
</comment>